<name>A0ACB8U641_9APHY</name>
<feature type="non-terminal residue" evidence="1">
    <location>
        <position position="789"/>
    </location>
</feature>
<reference evidence="1" key="1">
    <citation type="journal article" date="2021" name="Environ. Microbiol.">
        <title>Gene family expansions and transcriptome signatures uncover fungal adaptations to wood decay.</title>
        <authorList>
            <person name="Hage H."/>
            <person name="Miyauchi S."/>
            <person name="Viragh M."/>
            <person name="Drula E."/>
            <person name="Min B."/>
            <person name="Chaduli D."/>
            <person name="Navarro D."/>
            <person name="Favel A."/>
            <person name="Norest M."/>
            <person name="Lesage-Meessen L."/>
            <person name="Balint B."/>
            <person name="Merenyi Z."/>
            <person name="de Eugenio L."/>
            <person name="Morin E."/>
            <person name="Martinez A.T."/>
            <person name="Baldrian P."/>
            <person name="Stursova M."/>
            <person name="Martinez M.J."/>
            <person name="Novotny C."/>
            <person name="Magnuson J.K."/>
            <person name="Spatafora J.W."/>
            <person name="Maurice S."/>
            <person name="Pangilinan J."/>
            <person name="Andreopoulos W."/>
            <person name="LaButti K."/>
            <person name="Hundley H."/>
            <person name="Na H."/>
            <person name="Kuo A."/>
            <person name="Barry K."/>
            <person name="Lipzen A."/>
            <person name="Henrissat B."/>
            <person name="Riley R."/>
            <person name="Ahrendt S."/>
            <person name="Nagy L.G."/>
            <person name="Grigoriev I.V."/>
            <person name="Martin F."/>
            <person name="Rosso M.N."/>
        </authorList>
    </citation>
    <scope>NUCLEOTIDE SEQUENCE</scope>
    <source>
        <strain evidence="1">CBS 384.51</strain>
    </source>
</reference>
<protein>
    <submittedName>
        <fullName evidence="1">Uncharacterized protein</fullName>
    </submittedName>
</protein>
<sequence>MSAASTSPARDFIPVPPASLHDVLESALVIDIRPHNAYALARLPNALSLSVPSTLLKRPLFSLDKLAQMLSSVQARDKFSQWPEALSIFVYDADSGVLNEGGNLVGLLRKFRKEGYPRKLFWLQGGFKAVWREAQDIVDQNQLVEEDEASVAAAPTPPAGLLRTKHLPMSAFTTATTTTSRQVTTNAASSLPTSGMSAAYNVMAFNPFFDNIRQNIELGGGRGSGEGIPLKLPRRVRRRVEELPFEWLREIGRKKGETSGDDLAKTLAMQFYKIELGEQRRLMGVMDHHSKESTNVSSSQSVFPYSITAGVEKGEKNRYRNIWPFEHARVRLQKSCPEDDDYMNASYVQPLGTNKRYIATQGPLPATFTDFWMLCWQENVHVIVMLTREVESALIKCGNYWAEGDYGPLSLKLISTTDNPEREKRRKEREMSSGFFNFPQMPNGTHKENSGEKEEYTIRRVFQLTNKMYPEAKPRIVTQLQYLDWPDLDVPKDPRGLLELMREVDEVVENARAEGDMQWGEGPGRAPVLLHCSAGVGRTGGFIAVDAVLDGLRREMRKCRQLKALKDTGLTMPVDVGGNEVHVPIAGPSNGQTPMDVDDDHGMKTGKNGRLEASPALLGESTSLSGNSIMSSSHTSTTSLTQAMKGVDPSLGSMWSSPVQNPSTVRSAPNASRGGLEMDSWRKAVSSTQSNSGCRSDVPNAPPNSSQGPQWVQDTVLASPRGMTFDYVEPRRLHDNRSPPLLSSYDEPIRRVIEDMREQRMSLCQSLRQYVFVHRAIIEGTLKIMEQER</sequence>
<evidence type="ECO:0000313" key="1">
    <source>
        <dbReference type="EMBL" id="KAI0089723.1"/>
    </source>
</evidence>
<proteinExistence type="predicted"/>
<dbReference type="Proteomes" id="UP001055072">
    <property type="component" value="Unassembled WGS sequence"/>
</dbReference>
<evidence type="ECO:0000313" key="2">
    <source>
        <dbReference type="Proteomes" id="UP001055072"/>
    </source>
</evidence>
<keyword evidence="2" id="KW-1185">Reference proteome</keyword>
<gene>
    <name evidence="1" type="ORF">BDY19DRAFT_1087893</name>
</gene>
<accession>A0ACB8U641</accession>
<organism evidence="1 2">
    <name type="scientific">Irpex rosettiformis</name>
    <dbReference type="NCBI Taxonomy" id="378272"/>
    <lineage>
        <taxon>Eukaryota</taxon>
        <taxon>Fungi</taxon>
        <taxon>Dikarya</taxon>
        <taxon>Basidiomycota</taxon>
        <taxon>Agaricomycotina</taxon>
        <taxon>Agaricomycetes</taxon>
        <taxon>Polyporales</taxon>
        <taxon>Irpicaceae</taxon>
        <taxon>Irpex</taxon>
    </lineage>
</organism>
<comment type="caution">
    <text evidence="1">The sequence shown here is derived from an EMBL/GenBank/DDBJ whole genome shotgun (WGS) entry which is preliminary data.</text>
</comment>
<dbReference type="EMBL" id="MU274909">
    <property type="protein sequence ID" value="KAI0089723.1"/>
    <property type="molecule type" value="Genomic_DNA"/>
</dbReference>